<evidence type="ECO:0000256" key="10">
    <source>
        <dbReference type="ARBA" id="ARBA00022989"/>
    </source>
</evidence>
<protein>
    <submittedName>
        <fullName evidence="16">Diacylglycerol kinase family protein</fullName>
    </submittedName>
</protein>
<dbReference type="Gene3D" id="1.10.287.3610">
    <property type="match status" value="1"/>
</dbReference>
<evidence type="ECO:0000256" key="14">
    <source>
        <dbReference type="ARBA" id="ARBA00023264"/>
    </source>
</evidence>
<keyword evidence="3" id="KW-1003">Cell membrane</keyword>
<keyword evidence="17" id="KW-1185">Reference proteome</keyword>
<feature type="transmembrane region" description="Helical" evidence="15">
    <location>
        <begin position="98"/>
        <end position="119"/>
    </location>
</feature>
<keyword evidence="5" id="KW-0808">Transferase</keyword>
<evidence type="ECO:0000256" key="7">
    <source>
        <dbReference type="ARBA" id="ARBA00022741"/>
    </source>
</evidence>
<keyword evidence="11" id="KW-0443">Lipid metabolism</keyword>
<evidence type="ECO:0000256" key="3">
    <source>
        <dbReference type="ARBA" id="ARBA00022475"/>
    </source>
</evidence>
<keyword evidence="4" id="KW-0444">Lipid biosynthesis</keyword>
<dbReference type="PROSITE" id="PS01069">
    <property type="entry name" value="DAGK_PROKAR"/>
    <property type="match status" value="1"/>
</dbReference>
<dbReference type="Proteomes" id="UP001500880">
    <property type="component" value="Unassembled WGS sequence"/>
</dbReference>
<sequence length="126" mass="14141">MNSDLNGNKRKKGIGFKYAFMGLRRVWTSEKNFRIHIFISGLVVFFGILLNLSMSEWLWTGVCIGLVLILETLNSAIEAIVDYLFPHYHDVAAKAKDISAAAVLLSALFAVFVGLFIFVPKIINLF</sequence>
<dbReference type="GO" id="GO:0016301">
    <property type="term" value="F:kinase activity"/>
    <property type="evidence" value="ECO:0007669"/>
    <property type="project" value="UniProtKB-KW"/>
</dbReference>
<keyword evidence="13" id="KW-0594">Phospholipid biosynthesis</keyword>
<comment type="subcellular location">
    <subcellularLocation>
        <location evidence="1">Cell membrane</location>
        <topology evidence="1">Multi-pass membrane protein</topology>
    </subcellularLocation>
</comment>
<dbReference type="EMBL" id="BAAADO010000001">
    <property type="protein sequence ID" value="GAA0482633.1"/>
    <property type="molecule type" value="Genomic_DNA"/>
</dbReference>
<gene>
    <name evidence="16" type="ORF">GCM10008986_04450</name>
</gene>
<dbReference type="RefSeq" id="WP_343837071.1">
    <property type="nucleotide sequence ID" value="NZ_BAAADO010000001.1"/>
</dbReference>
<organism evidence="16 17">
    <name type="scientific">Salinibacillus aidingensis</name>
    <dbReference type="NCBI Taxonomy" id="237684"/>
    <lineage>
        <taxon>Bacteria</taxon>
        <taxon>Bacillati</taxon>
        <taxon>Bacillota</taxon>
        <taxon>Bacilli</taxon>
        <taxon>Bacillales</taxon>
        <taxon>Bacillaceae</taxon>
        <taxon>Salinibacillus</taxon>
    </lineage>
</organism>
<evidence type="ECO:0000256" key="11">
    <source>
        <dbReference type="ARBA" id="ARBA00023098"/>
    </source>
</evidence>
<name>A0ABN1AS15_9BACI</name>
<feature type="transmembrane region" description="Helical" evidence="15">
    <location>
        <begin position="58"/>
        <end position="77"/>
    </location>
</feature>
<dbReference type="InterPro" id="IPR033717">
    <property type="entry name" value="UDPK"/>
</dbReference>
<evidence type="ECO:0000256" key="12">
    <source>
        <dbReference type="ARBA" id="ARBA00023136"/>
    </source>
</evidence>
<dbReference type="CDD" id="cd14265">
    <property type="entry name" value="UDPK_IM_like"/>
    <property type="match status" value="1"/>
</dbReference>
<accession>A0ABN1AS15</accession>
<evidence type="ECO:0000313" key="17">
    <source>
        <dbReference type="Proteomes" id="UP001500880"/>
    </source>
</evidence>
<evidence type="ECO:0000256" key="2">
    <source>
        <dbReference type="ARBA" id="ARBA00005967"/>
    </source>
</evidence>
<evidence type="ECO:0000256" key="9">
    <source>
        <dbReference type="ARBA" id="ARBA00022840"/>
    </source>
</evidence>
<evidence type="ECO:0000256" key="4">
    <source>
        <dbReference type="ARBA" id="ARBA00022516"/>
    </source>
</evidence>
<feature type="transmembrane region" description="Helical" evidence="15">
    <location>
        <begin position="33"/>
        <end position="52"/>
    </location>
</feature>
<proteinExistence type="inferred from homology"/>
<dbReference type="Pfam" id="PF01219">
    <property type="entry name" value="DAGK_prokar"/>
    <property type="match status" value="1"/>
</dbReference>
<keyword evidence="7" id="KW-0547">Nucleotide-binding</keyword>
<keyword evidence="14" id="KW-1208">Phospholipid metabolism</keyword>
<reference evidence="16 17" key="1">
    <citation type="journal article" date="2019" name="Int. J. Syst. Evol. Microbiol.">
        <title>The Global Catalogue of Microorganisms (GCM) 10K type strain sequencing project: providing services to taxonomists for standard genome sequencing and annotation.</title>
        <authorList>
            <consortium name="The Broad Institute Genomics Platform"/>
            <consortium name="The Broad Institute Genome Sequencing Center for Infectious Disease"/>
            <person name="Wu L."/>
            <person name="Ma J."/>
        </authorList>
    </citation>
    <scope>NUCLEOTIDE SEQUENCE [LARGE SCALE GENOMIC DNA]</scope>
    <source>
        <strain evidence="16 17">JCM 12389</strain>
    </source>
</reference>
<dbReference type="PANTHER" id="PTHR34299">
    <property type="entry name" value="DIACYLGLYCEROL KINASE"/>
    <property type="match status" value="1"/>
</dbReference>
<evidence type="ECO:0000256" key="6">
    <source>
        <dbReference type="ARBA" id="ARBA00022692"/>
    </source>
</evidence>
<keyword evidence="12 15" id="KW-0472">Membrane</keyword>
<comment type="similarity">
    <text evidence="2">Belongs to the bacterial diacylglycerol kinase family.</text>
</comment>
<comment type="caution">
    <text evidence="16">The sequence shown here is derived from an EMBL/GenBank/DDBJ whole genome shotgun (WGS) entry which is preliminary data.</text>
</comment>
<evidence type="ECO:0000256" key="5">
    <source>
        <dbReference type="ARBA" id="ARBA00022679"/>
    </source>
</evidence>
<evidence type="ECO:0000256" key="1">
    <source>
        <dbReference type="ARBA" id="ARBA00004651"/>
    </source>
</evidence>
<keyword evidence="9" id="KW-0067">ATP-binding</keyword>
<evidence type="ECO:0000313" key="16">
    <source>
        <dbReference type="EMBL" id="GAA0482633.1"/>
    </source>
</evidence>
<dbReference type="InterPro" id="IPR000829">
    <property type="entry name" value="DAGK"/>
</dbReference>
<keyword evidence="6 15" id="KW-0812">Transmembrane</keyword>
<keyword evidence="8 16" id="KW-0418">Kinase</keyword>
<dbReference type="InterPro" id="IPR036945">
    <property type="entry name" value="DAGK_sf"/>
</dbReference>
<keyword evidence="10 15" id="KW-1133">Transmembrane helix</keyword>
<evidence type="ECO:0000256" key="15">
    <source>
        <dbReference type="SAM" id="Phobius"/>
    </source>
</evidence>
<evidence type="ECO:0000256" key="8">
    <source>
        <dbReference type="ARBA" id="ARBA00022777"/>
    </source>
</evidence>
<evidence type="ECO:0000256" key="13">
    <source>
        <dbReference type="ARBA" id="ARBA00023209"/>
    </source>
</evidence>
<dbReference type="PANTHER" id="PTHR34299:SF1">
    <property type="entry name" value="DIACYLGLYCEROL KINASE"/>
    <property type="match status" value="1"/>
</dbReference>